<reference evidence="2" key="1">
    <citation type="journal article" date="2012" name="MBio">
        <title>Comparative genome analysis of Trichophyton rubrum and related dermatophytes reveals candidate genes involved in infection.</title>
        <authorList>
            <person name="Martinez D.A."/>
            <person name="Oliver B.G."/>
            <person name="Graeser Y."/>
            <person name="Goldberg J.M."/>
            <person name="Li W."/>
            <person name="Martinez-Rossi N.M."/>
            <person name="Monod M."/>
            <person name="Shelest E."/>
            <person name="Barton R.C."/>
            <person name="Birch E."/>
            <person name="Brakhage A.A."/>
            <person name="Chen Z."/>
            <person name="Gurr S.J."/>
            <person name="Heiman D."/>
            <person name="Heitman J."/>
            <person name="Kosti I."/>
            <person name="Rossi A."/>
            <person name="Saif S."/>
            <person name="Samalova M."/>
            <person name="Saunders C.W."/>
            <person name="Shea T."/>
            <person name="Summerbell R.C."/>
            <person name="Xu J."/>
            <person name="Young S."/>
            <person name="Zeng Q."/>
            <person name="Birren B.W."/>
            <person name="Cuomo C.A."/>
            <person name="White T.C."/>
        </authorList>
    </citation>
    <scope>NUCLEOTIDE SEQUENCE [LARGE SCALE GENOMIC DNA]</scope>
    <source>
        <strain evidence="2">ATCC MYA-4605 / CBS 113480</strain>
    </source>
</reference>
<keyword evidence="2" id="KW-1185">Reference proteome</keyword>
<dbReference type="VEuPathDB" id="FungiDB:MCYG_07797"/>
<accession>C5FXD8</accession>
<dbReference type="GeneID" id="9226396"/>
<dbReference type="RefSeq" id="XP_002844014.1">
    <property type="nucleotide sequence ID" value="XM_002843968.1"/>
</dbReference>
<organism evidence="1 2">
    <name type="scientific">Arthroderma otae (strain ATCC MYA-4605 / CBS 113480)</name>
    <name type="common">Microsporum canis</name>
    <dbReference type="NCBI Taxonomy" id="554155"/>
    <lineage>
        <taxon>Eukaryota</taxon>
        <taxon>Fungi</taxon>
        <taxon>Dikarya</taxon>
        <taxon>Ascomycota</taxon>
        <taxon>Pezizomycotina</taxon>
        <taxon>Eurotiomycetes</taxon>
        <taxon>Eurotiomycetidae</taxon>
        <taxon>Onygenales</taxon>
        <taxon>Arthrodermataceae</taxon>
        <taxon>Microsporum</taxon>
    </lineage>
</organism>
<dbReference type="AlphaFoldDB" id="C5FXD8"/>
<proteinExistence type="predicted"/>
<dbReference type="eggNOG" id="ENOG502RQ7P">
    <property type="taxonomic scope" value="Eukaryota"/>
</dbReference>
<dbReference type="OrthoDB" id="10615994at2759"/>
<dbReference type="HOGENOM" id="CLU_1294099_0_0_1"/>
<sequence>MVLQEIIDLYVLRCLSHHPGDRQNIFHGMGTPEEQREKRKASPCLNPVNKASYRTSFRFRLHTYYHSWPGRLVFPPRGMVLHRPVVPAMIWSGKADCSTHPWPSVQNGVKLSPDHNPSSTVDQASKLQVMTQGRCGWESSYDVSCPTADLREPFGLPPRVPEQGQGGESLVPWALLNLHWPVTPKSITVTGAMARELKDDLSISNTQAQGRIY</sequence>
<dbReference type="Proteomes" id="UP000002035">
    <property type="component" value="Unassembled WGS sequence"/>
</dbReference>
<name>C5FXD8_ARTOC</name>
<evidence type="ECO:0000313" key="1">
    <source>
        <dbReference type="EMBL" id="EEQ34978.1"/>
    </source>
</evidence>
<gene>
    <name evidence="1" type="ORF">MCYG_07797</name>
</gene>
<evidence type="ECO:0000313" key="2">
    <source>
        <dbReference type="Proteomes" id="UP000002035"/>
    </source>
</evidence>
<dbReference type="EMBL" id="DS995707">
    <property type="protein sequence ID" value="EEQ34978.1"/>
    <property type="molecule type" value="Genomic_DNA"/>
</dbReference>
<protein>
    <submittedName>
        <fullName evidence="1">Uncharacterized protein</fullName>
    </submittedName>
</protein>